<evidence type="ECO:0000256" key="6">
    <source>
        <dbReference type="ARBA" id="ARBA00023278"/>
    </source>
</evidence>
<evidence type="ECO:0000256" key="2">
    <source>
        <dbReference type="ARBA" id="ARBA00005416"/>
    </source>
</evidence>
<comment type="caution">
    <text evidence="8">The sequence shown here is derived from an EMBL/GenBank/DDBJ whole genome shotgun (WGS) entry which is preliminary data.</text>
</comment>
<keyword evidence="3" id="KW-0964">Secreted</keyword>
<keyword evidence="6" id="KW-0379">Hydroxylation</keyword>
<evidence type="ECO:0000256" key="7">
    <source>
        <dbReference type="SAM" id="SignalP"/>
    </source>
</evidence>
<evidence type="ECO:0000256" key="3">
    <source>
        <dbReference type="ARBA" id="ARBA00022525"/>
    </source>
</evidence>
<feature type="chain" id="PRO_5044880161" evidence="7">
    <location>
        <begin position="23"/>
        <end position="77"/>
    </location>
</feature>
<comment type="subcellular location">
    <subcellularLocation>
        <location evidence="1">Secreted</location>
        <location evidence="1">Extracellular space</location>
    </subcellularLocation>
</comment>
<dbReference type="PANTHER" id="PTHR33869">
    <property type="entry name" value="CLAVATA3/ESR (CLE)-RELATED PROTEIN 3"/>
    <property type="match status" value="1"/>
</dbReference>
<comment type="similarity">
    <text evidence="2">Belongs to the CLV3/ESR signal peptide family.</text>
</comment>
<gene>
    <name evidence="8" type="ORF">Fmac_020209</name>
</gene>
<dbReference type="PANTHER" id="PTHR33869:SF24">
    <property type="entry name" value="CLAVATA3_ESR (CLE)-RELATED PROTEIN 33"/>
    <property type="match status" value="1"/>
</dbReference>
<dbReference type="InterPro" id="IPR039616">
    <property type="entry name" value="CLE1-4"/>
</dbReference>
<sequence length="77" mass="8693">MASLRIFCLVLLFSSILTYREARPLTSRFSSSDRRHDFAGTGSAKKLLKEILVRKQLLGTHYEPNRLSPGGPDPTHH</sequence>
<dbReference type="EMBL" id="JBGMDY010000007">
    <property type="protein sequence ID" value="KAL2326782.1"/>
    <property type="molecule type" value="Genomic_DNA"/>
</dbReference>
<keyword evidence="4 7" id="KW-0732">Signal</keyword>
<evidence type="ECO:0000256" key="1">
    <source>
        <dbReference type="ARBA" id="ARBA00004239"/>
    </source>
</evidence>
<protein>
    <submittedName>
        <fullName evidence="8">Uncharacterized protein</fullName>
    </submittedName>
</protein>
<dbReference type="Proteomes" id="UP001603857">
    <property type="component" value="Unassembled WGS sequence"/>
</dbReference>
<organism evidence="8 9">
    <name type="scientific">Flemingia macrophylla</name>
    <dbReference type="NCBI Taxonomy" id="520843"/>
    <lineage>
        <taxon>Eukaryota</taxon>
        <taxon>Viridiplantae</taxon>
        <taxon>Streptophyta</taxon>
        <taxon>Embryophyta</taxon>
        <taxon>Tracheophyta</taxon>
        <taxon>Spermatophyta</taxon>
        <taxon>Magnoliopsida</taxon>
        <taxon>eudicotyledons</taxon>
        <taxon>Gunneridae</taxon>
        <taxon>Pentapetalae</taxon>
        <taxon>rosids</taxon>
        <taxon>fabids</taxon>
        <taxon>Fabales</taxon>
        <taxon>Fabaceae</taxon>
        <taxon>Papilionoideae</taxon>
        <taxon>50 kb inversion clade</taxon>
        <taxon>NPAAA clade</taxon>
        <taxon>indigoferoid/millettioid clade</taxon>
        <taxon>Phaseoleae</taxon>
        <taxon>Flemingia</taxon>
    </lineage>
</organism>
<dbReference type="GO" id="GO:0005576">
    <property type="term" value="C:extracellular region"/>
    <property type="evidence" value="ECO:0007669"/>
    <property type="project" value="UniProtKB-SubCell"/>
</dbReference>
<reference evidence="8 9" key="1">
    <citation type="submission" date="2024-08" db="EMBL/GenBank/DDBJ databases">
        <title>Insights into the chromosomal genome structure of Flemingia macrophylla.</title>
        <authorList>
            <person name="Ding Y."/>
            <person name="Zhao Y."/>
            <person name="Bi W."/>
            <person name="Wu M."/>
            <person name="Zhao G."/>
            <person name="Gong Y."/>
            <person name="Li W."/>
            <person name="Zhang P."/>
        </authorList>
    </citation>
    <scope>NUCLEOTIDE SEQUENCE [LARGE SCALE GENOMIC DNA]</scope>
    <source>
        <strain evidence="8">DYQJB</strain>
        <tissue evidence="8">Leaf</tissue>
    </source>
</reference>
<proteinExistence type="inferred from homology"/>
<keyword evidence="5" id="KW-0325">Glycoprotein</keyword>
<accession>A0ABD1LTC6</accession>
<evidence type="ECO:0000256" key="4">
    <source>
        <dbReference type="ARBA" id="ARBA00022729"/>
    </source>
</evidence>
<dbReference type="AlphaFoldDB" id="A0ABD1LTC6"/>
<evidence type="ECO:0000313" key="8">
    <source>
        <dbReference type="EMBL" id="KAL2326782.1"/>
    </source>
</evidence>
<keyword evidence="9" id="KW-1185">Reference proteome</keyword>
<evidence type="ECO:0000313" key="9">
    <source>
        <dbReference type="Proteomes" id="UP001603857"/>
    </source>
</evidence>
<name>A0ABD1LTC6_9FABA</name>
<evidence type="ECO:0000256" key="5">
    <source>
        <dbReference type="ARBA" id="ARBA00023180"/>
    </source>
</evidence>
<feature type="signal peptide" evidence="7">
    <location>
        <begin position="1"/>
        <end position="22"/>
    </location>
</feature>